<dbReference type="InterPro" id="IPR036116">
    <property type="entry name" value="FN3_sf"/>
</dbReference>
<feature type="compositionally biased region" description="Basic and acidic residues" evidence="1">
    <location>
        <begin position="118"/>
        <end position="134"/>
    </location>
</feature>
<feature type="transmembrane region" description="Helical" evidence="2">
    <location>
        <begin position="154"/>
        <end position="175"/>
    </location>
</feature>
<evidence type="ECO:0008006" key="5">
    <source>
        <dbReference type="Google" id="ProtNLM"/>
    </source>
</evidence>
<accession>A0A2H3NZK7</accession>
<feature type="region of interest" description="Disordered" evidence="1">
    <location>
        <begin position="109"/>
        <end position="144"/>
    </location>
</feature>
<dbReference type="RefSeq" id="WP_098061474.1">
    <property type="nucleotide sequence ID" value="NZ_PDEP01000003.1"/>
</dbReference>
<protein>
    <recommendedName>
        <fullName evidence="5">Fibronectin type-III domain-containing protein</fullName>
    </recommendedName>
</protein>
<evidence type="ECO:0000313" key="4">
    <source>
        <dbReference type="Proteomes" id="UP000221024"/>
    </source>
</evidence>
<dbReference type="EMBL" id="PDEP01000003">
    <property type="protein sequence ID" value="PEN08433.1"/>
    <property type="molecule type" value="Genomic_DNA"/>
</dbReference>
<evidence type="ECO:0000256" key="2">
    <source>
        <dbReference type="SAM" id="Phobius"/>
    </source>
</evidence>
<dbReference type="Proteomes" id="UP000221024">
    <property type="component" value="Unassembled WGS sequence"/>
</dbReference>
<reference evidence="3 4" key="1">
    <citation type="submission" date="2017-10" db="EMBL/GenBank/DDBJ databases">
        <title>Draft genome of Longimonas halophila.</title>
        <authorList>
            <person name="Goh K.M."/>
            <person name="Shamsir M.S."/>
            <person name="Lim S.W."/>
        </authorList>
    </citation>
    <scope>NUCLEOTIDE SEQUENCE [LARGE SCALE GENOMIC DNA]</scope>
    <source>
        <strain evidence="3 4">KCTC 42399</strain>
    </source>
</reference>
<keyword evidence="2" id="KW-0812">Transmembrane</keyword>
<name>A0A2H3NZK7_9BACT</name>
<evidence type="ECO:0000313" key="3">
    <source>
        <dbReference type="EMBL" id="PEN08433.1"/>
    </source>
</evidence>
<gene>
    <name evidence="3" type="ORF">CRI93_04790</name>
</gene>
<dbReference type="Gene3D" id="2.60.40.10">
    <property type="entry name" value="Immunoglobulins"/>
    <property type="match status" value="1"/>
</dbReference>
<comment type="caution">
    <text evidence="3">The sequence shown here is derived from an EMBL/GenBank/DDBJ whole genome shotgun (WGS) entry which is preliminary data.</text>
</comment>
<dbReference type="AlphaFoldDB" id="A0A2H3NZK7"/>
<evidence type="ECO:0000256" key="1">
    <source>
        <dbReference type="SAM" id="MobiDB-lite"/>
    </source>
</evidence>
<sequence>MPEIEASSPAPRTKSPQAPRPQAPIDGQTVDGRMAEFHWSSDPGAGTYRLQISRSEGFDTLHVDFTVDDTTVTELSGLLPIDGSTWHWRVRAEEAGSDWSDPATFVAGRSAEDATPPSEDRSEGTDVSAKKEIAQTESSAEAEVPFHTARTSGAWAFTVGLVMVVTFVITLFFIASAV</sequence>
<feature type="region of interest" description="Disordered" evidence="1">
    <location>
        <begin position="1"/>
        <end position="32"/>
    </location>
</feature>
<proteinExistence type="predicted"/>
<dbReference type="InterPro" id="IPR013783">
    <property type="entry name" value="Ig-like_fold"/>
</dbReference>
<keyword evidence="4" id="KW-1185">Reference proteome</keyword>
<dbReference type="SUPFAM" id="SSF49265">
    <property type="entry name" value="Fibronectin type III"/>
    <property type="match status" value="1"/>
</dbReference>
<keyword evidence="2" id="KW-1133">Transmembrane helix</keyword>
<keyword evidence="2" id="KW-0472">Membrane</keyword>
<organism evidence="3 4">
    <name type="scientific">Longimonas halophila</name>
    <dbReference type="NCBI Taxonomy" id="1469170"/>
    <lineage>
        <taxon>Bacteria</taxon>
        <taxon>Pseudomonadati</taxon>
        <taxon>Rhodothermota</taxon>
        <taxon>Rhodothermia</taxon>
        <taxon>Rhodothermales</taxon>
        <taxon>Salisaetaceae</taxon>
        <taxon>Longimonas</taxon>
    </lineage>
</organism>